<dbReference type="Pfam" id="PF00348">
    <property type="entry name" value="polyprenyl_synt"/>
    <property type="match status" value="1"/>
</dbReference>
<dbReference type="SFLD" id="SFLDG01017">
    <property type="entry name" value="Polyprenyl_Transferase_Like"/>
    <property type="match status" value="1"/>
</dbReference>
<proteinExistence type="inferred from homology"/>
<evidence type="ECO:0000256" key="4">
    <source>
        <dbReference type="ARBA" id="ARBA00022723"/>
    </source>
</evidence>
<comment type="caution">
    <text evidence="9">The sequence shown here is derived from an EMBL/GenBank/DDBJ whole genome shotgun (WGS) entry which is preliminary data.</text>
</comment>
<dbReference type="PROSITE" id="PS00723">
    <property type="entry name" value="POLYPRENYL_SYNTHASE_1"/>
    <property type="match status" value="1"/>
</dbReference>
<evidence type="ECO:0000256" key="6">
    <source>
        <dbReference type="ARBA" id="ARBA00023229"/>
    </source>
</evidence>
<dbReference type="CDD" id="cd00685">
    <property type="entry name" value="Trans_IPPS_HT"/>
    <property type="match status" value="1"/>
</dbReference>
<dbReference type="Gene3D" id="1.10.600.10">
    <property type="entry name" value="Farnesyl Diphosphate Synthase"/>
    <property type="match status" value="1"/>
</dbReference>
<keyword evidence="6" id="KW-0414">Isoprene biosynthesis</keyword>
<evidence type="ECO:0000256" key="7">
    <source>
        <dbReference type="RuleBase" id="RU004466"/>
    </source>
</evidence>
<evidence type="ECO:0000256" key="2">
    <source>
        <dbReference type="ARBA" id="ARBA00006706"/>
    </source>
</evidence>
<keyword evidence="5" id="KW-0460">Magnesium</keyword>
<evidence type="ECO:0000256" key="5">
    <source>
        <dbReference type="ARBA" id="ARBA00022842"/>
    </source>
</evidence>
<accession>A0ABX0RHL8</accession>
<organism evidence="9 10">
    <name type="scientific">Candidatus Pantoea multigeneris</name>
    <dbReference type="NCBI Taxonomy" id="2608357"/>
    <lineage>
        <taxon>Bacteria</taxon>
        <taxon>Pseudomonadati</taxon>
        <taxon>Pseudomonadota</taxon>
        <taxon>Gammaproteobacteria</taxon>
        <taxon>Enterobacterales</taxon>
        <taxon>Erwiniaceae</taxon>
        <taxon>Pantoea</taxon>
    </lineage>
</organism>
<dbReference type="RefSeq" id="WP_167017346.1">
    <property type="nucleotide sequence ID" value="NZ_VWXF01000010.1"/>
</dbReference>
<dbReference type="PANTHER" id="PTHR43281">
    <property type="entry name" value="FARNESYL DIPHOSPHATE SYNTHASE"/>
    <property type="match status" value="1"/>
</dbReference>
<gene>
    <name evidence="9" type="ORF">F3J40_19660</name>
</gene>
<feature type="transmembrane region" description="Helical" evidence="8">
    <location>
        <begin position="114"/>
        <end position="137"/>
    </location>
</feature>
<dbReference type="PROSITE" id="PS00444">
    <property type="entry name" value="POLYPRENYL_SYNTHASE_2"/>
    <property type="match status" value="1"/>
</dbReference>
<keyword evidence="8" id="KW-0812">Transmembrane</keyword>
<evidence type="ECO:0000313" key="9">
    <source>
        <dbReference type="EMBL" id="NIF23801.1"/>
    </source>
</evidence>
<evidence type="ECO:0000256" key="1">
    <source>
        <dbReference type="ARBA" id="ARBA00001946"/>
    </source>
</evidence>
<evidence type="ECO:0000313" key="10">
    <source>
        <dbReference type="Proteomes" id="UP001515683"/>
    </source>
</evidence>
<reference evidence="9 10" key="1">
    <citation type="journal article" date="2019" name="bioRxiv">
        <title>Bacteria contribute to plant secondary compound degradation in a generalist herbivore system.</title>
        <authorList>
            <person name="Francoeur C.B."/>
            <person name="Khadempour L."/>
            <person name="Moreira-Soto R.D."/>
            <person name="Gotting K."/>
            <person name="Book A.J."/>
            <person name="Pinto-Tomas A.A."/>
            <person name="Keefover-Ring K."/>
            <person name="Currie C.R."/>
        </authorList>
    </citation>
    <scope>NUCLEOTIDE SEQUENCE [LARGE SCALE GENOMIC DNA]</scope>
    <source>
        <strain evidence="9">Acro-835</strain>
    </source>
</reference>
<dbReference type="InterPro" id="IPR033749">
    <property type="entry name" value="Polyprenyl_synt_CS"/>
</dbReference>
<dbReference type="InterPro" id="IPR008949">
    <property type="entry name" value="Isoprenoid_synthase_dom_sf"/>
</dbReference>
<keyword evidence="3 7" id="KW-0808">Transferase</keyword>
<dbReference type="PANTHER" id="PTHR43281:SF1">
    <property type="entry name" value="FARNESYL DIPHOSPHATE SYNTHASE"/>
    <property type="match status" value="1"/>
</dbReference>
<keyword evidence="8" id="KW-1133">Transmembrane helix</keyword>
<dbReference type="EMBL" id="VWXF01000010">
    <property type="protein sequence ID" value="NIF23801.1"/>
    <property type="molecule type" value="Genomic_DNA"/>
</dbReference>
<keyword evidence="10" id="KW-1185">Reference proteome</keyword>
<evidence type="ECO:0000256" key="8">
    <source>
        <dbReference type="SAM" id="Phobius"/>
    </source>
</evidence>
<name>A0ABX0RHL8_9GAMM</name>
<protein>
    <submittedName>
        <fullName evidence="9">Polyprenyl synthetase family protein</fullName>
    </submittedName>
</protein>
<keyword evidence="4" id="KW-0479">Metal-binding</keyword>
<sequence>MTTCVIPSLQSFVTRLSPRQEIERRLAQLLPERGDQDLVNQAMREGTLAPGKRIRPLLLMMIAEDLGCSASHKGLTDLACAVEMVHAASLMLDDMPCMDNAELRRGRPTIHRQFGESVAILAAIALLSKAFAVVAAADGLALRVRNQAVAELADAVGIQGLVRGQFQDLAESHQQRSPEAILLTNEFKTSMLFGASMKMAAIAAGVSSDIHHSLHHFALELGQAFQLLDDLCDGHSDTGKDSHQDIGKSTLVNLLGAQEVKQRLGYHLLRADQHLAAACGDNMRTRQFVNSWFEQKLAAVA</sequence>
<evidence type="ECO:0000256" key="3">
    <source>
        <dbReference type="ARBA" id="ARBA00022679"/>
    </source>
</evidence>
<comment type="similarity">
    <text evidence="2 7">Belongs to the FPP/GGPP synthase family.</text>
</comment>
<comment type="cofactor">
    <cofactor evidence="1">
        <name>Mg(2+)</name>
        <dbReference type="ChEBI" id="CHEBI:18420"/>
    </cofactor>
</comment>
<dbReference type="SFLD" id="SFLDS00005">
    <property type="entry name" value="Isoprenoid_Synthase_Type_I"/>
    <property type="match status" value="1"/>
</dbReference>
<dbReference type="InterPro" id="IPR000092">
    <property type="entry name" value="Polyprenyl_synt"/>
</dbReference>
<keyword evidence="8" id="KW-0472">Membrane</keyword>
<dbReference type="SUPFAM" id="SSF48576">
    <property type="entry name" value="Terpenoid synthases"/>
    <property type="match status" value="1"/>
</dbReference>
<dbReference type="Proteomes" id="UP001515683">
    <property type="component" value="Unassembled WGS sequence"/>
</dbReference>